<dbReference type="Gene3D" id="3.40.1370.10">
    <property type="match status" value="2"/>
</dbReference>
<dbReference type="InterPro" id="IPR045240">
    <property type="entry name" value="Ribosomal_uL4_euk/arch"/>
</dbReference>
<dbReference type="InterPro" id="IPR002136">
    <property type="entry name" value="Ribosomal_uL4"/>
</dbReference>
<comment type="similarity">
    <text evidence="1">Belongs to the universal ribosomal protein uL4 family.</text>
</comment>
<gene>
    <name evidence="4" type="ORF">PECUL_23A038780</name>
</gene>
<keyword evidence="5" id="KW-1185">Reference proteome</keyword>
<keyword evidence="2" id="KW-0689">Ribosomal protein</keyword>
<dbReference type="AlphaFoldDB" id="A0AAD1VQB7"/>
<dbReference type="EMBL" id="OW240912">
    <property type="protein sequence ID" value="CAH2223565.1"/>
    <property type="molecule type" value="Genomic_DNA"/>
</dbReference>
<evidence type="ECO:0000313" key="4">
    <source>
        <dbReference type="EMBL" id="CAH2223565.1"/>
    </source>
</evidence>
<proteinExistence type="inferred from homology"/>
<accession>A0AAD1VQB7</accession>
<organism evidence="4 5">
    <name type="scientific">Pelobates cultripes</name>
    <name type="common">Western spadefoot toad</name>
    <dbReference type="NCBI Taxonomy" id="61616"/>
    <lineage>
        <taxon>Eukaryota</taxon>
        <taxon>Metazoa</taxon>
        <taxon>Chordata</taxon>
        <taxon>Craniata</taxon>
        <taxon>Vertebrata</taxon>
        <taxon>Euteleostomi</taxon>
        <taxon>Amphibia</taxon>
        <taxon>Batrachia</taxon>
        <taxon>Anura</taxon>
        <taxon>Pelobatoidea</taxon>
        <taxon>Pelobatidae</taxon>
        <taxon>Pelobates</taxon>
    </lineage>
</organism>
<dbReference type="GO" id="GO:0005840">
    <property type="term" value="C:ribosome"/>
    <property type="evidence" value="ECO:0007669"/>
    <property type="project" value="UniProtKB-KW"/>
</dbReference>
<dbReference type="PANTHER" id="PTHR19431">
    <property type="entry name" value="60S RIBOSOMAL PROTEIN L4"/>
    <property type="match status" value="1"/>
</dbReference>
<dbReference type="InterPro" id="IPR023574">
    <property type="entry name" value="Ribosomal_uL4_dom_sf"/>
</dbReference>
<reference evidence="4" key="1">
    <citation type="submission" date="2022-03" db="EMBL/GenBank/DDBJ databases">
        <authorList>
            <person name="Alioto T."/>
            <person name="Alioto T."/>
            <person name="Gomez Garrido J."/>
        </authorList>
    </citation>
    <scope>NUCLEOTIDE SEQUENCE</scope>
</reference>
<dbReference type="GO" id="GO:1990904">
    <property type="term" value="C:ribonucleoprotein complex"/>
    <property type="evidence" value="ECO:0007669"/>
    <property type="project" value="UniProtKB-KW"/>
</dbReference>
<dbReference type="SUPFAM" id="SSF52166">
    <property type="entry name" value="Ribosomal protein L4"/>
    <property type="match status" value="1"/>
</dbReference>
<dbReference type="Proteomes" id="UP001295444">
    <property type="component" value="Chromosome 01"/>
</dbReference>
<evidence type="ECO:0000256" key="1">
    <source>
        <dbReference type="ARBA" id="ARBA00010528"/>
    </source>
</evidence>
<evidence type="ECO:0000256" key="3">
    <source>
        <dbReference type="ARBA" id="ARBA00023274"/>
    </source>
</evidence>
<evidence type="ECO:0000313" key="5">
    <source>
        <dbReference type="Proteomes" id="UP001295444"/>
    </source>
</evidence>
<name>A0AAD1VQB7_PELCU</name>
<protein>
    <submittedName>
        <fullName evidence="4">60S ribosomal L4</fullName>
    </submittedName>
</protein>
<dbReference type="GO" id="GO:0003735">
    <property type="term" value="F:structural constituent of ribosome"/>
    <property type="evidence" value="ECO:0007669"/>
    <property type="project" value="InterPro"/>
</dbReference>
<dbReference type="Pfam" id="PF00573">
    <property type="entry name" value="Ribosomal_L4"/>
    <property type="match status" value="1"/>
</dbReference>
<evidence type="ECO:0000256" key="2">
    <source>
        <dbReference type="ARBA" id="ARBA00022980"/>
    </source>
</evidence>
<sequence>MACTCPLITVYSEKGEVSGKNVTLPTVFRAPIRPDIVHFVHTNLRKNNRQPYAVSKLTGHQTSADAWGTGRVVARNPCVRGGGTHHSGQGAIGNMCRGGPSALPAFVLSNGHRIEEIPEVPLVVEYKVENYKKTKEAVLLLKKIKAWNDIKKVYASQ</sequence>
<keyword evidence="3" id="KW-0687">Ribonucleoprotein</keyword>
<dbReference type="GO" id="GO:0006412">
    <property type="term" value="P:translation"/>
    <property type="evidence" value="ECO:0007669"/>
    <property type="project" value="InterPro"/>
</dbReference>